<evidence type="ECO:0000313" key="1">
    <source>
        <dbReference type="EMBL" id="KAL0319510.1"/>
    </source>
</evidence>
<accession>A0AAW2LME4</accession>
<reference evidence="1" key="2">
    <citation type="journal article" date="2024" name="Plant">
        <title>Genomic evolution and insights into agronomic trait innovations of Sesamum species.</title>
        <authorList>
            <person name="Miao H."/>
            <person name="Wang L."/>
            <person name="Qu L."/>
            <person name="Liu H."/>
            <person name="Sun Y."/>
            <person name="Le M."/>
            <person name="Wang Q."/>
            <person name="Wei S."/>
            <person name="Zheng Y."/>
            <person name="Lin W."/>
            <person name="Duan Y."/>
            <person name="Cao H."/>
            <person name="Xiong S."/>
            <person name="Wang X."/>
            <person name="Wei L."/>
            <person name="Li C."/>
            <person name="Ma Q."/>
            <person name="Ju M."/>
            <person name="Zhao R."/>
            <person name="Li G."/>
            <person name="Mu C."/>
            <person name="Tian Q."/>
            <person name="Mei H."/>
            <person name="Zhang T."/>
            <person name="Gao T."/>
            <person name="Zhang H."/>
        </authorList>
    </citation>
    <scope>NUCLEOTIDE SEQUENCE</scope>
    <source>
        <strain evidence="1">G01</strain>
    </source>
</reference>
<name>A0AAW2LME4_9LAMI</name>
<comment type="caution">
    <text evidence="1">The sequence shown here is derived from an EMBL/GenBank/DDBJ whole genome shotgun (WGS) entry which is preliminary data.</text>
</comment>
<protein>
    <submittedName>
        <fullName evidence="1">Uncharacterized protein</fullName>
    </submittedName>
</protein>
<dbReference type="EMBL" id="JACGWK010000013">
    <property type="protein sequence ID" value="KAL0319510.1"/>
    <property type="molecule type" value="Genomic_DNA"/>
</dbReference>
<sequence length="54" mass="5425">MSSDAVASVTVGCGKGYQCQEYVTRGVAIGAGSVARLVWEARCTALSVVGSSGE</sequence>
<proteinExistence type="predicted"/>
<gene>
    <name evidence="1" type="ORF">Sangu_2107200</name>
</gene>
<dbReference type="AlphaFoldDB" id="A0AAW2LME4"/>
<organism evidence="1">
    <name type="scientific">Sesamum angustifolium</name>
    <dbReference type="NCBI Taxonomy" id="2727405"/>
    <lineage>
        <taxon>Eukaryota</taxon>
        <taxon>Viridiplantae</taxon>
        <taxon>Streptophyta</taxon>
        <taxon>Embryophyta</taxon>
        <taxon>Tracheophyta</taxon>
        <taxon>Spermatophyta</taxon>
        <taxon>Magnoliopsida</taxon>
        <taxon>eudicotyledons</taxon>
        <taxon>Gunneridae</taxon>
        <taxon>Pentapetalae</taxon>
        <taxon>asterids</taxon>
        <taxon>lamiids</taxon>
        <taxon>Lamiales</taxon>
        <taxon>Pedaliaceae</taxon>
        <taxon>Sesamum</taxon>
    </lineage>
</organism>
<reference evidence="1" key="1">
    <citation type="submission" date="2020-06" db="EMBL/GenBank/DDBJ databases">
        <authorList>
            <person name="Li T."/>
            <person name="Hu X."/>
            <person name="Zhang T."/>
            <person name="Song X."/>
            <person name="Zhang H."/>
            <person name="Dai N."/>
            <person name="Sheng W."/>
            <person name="Hou X."/>
            <person name="Wei L."/>
        </authorList>
    </citation>
    <scope>NUCLEOTIDE SEQUENCE</scope>
    <source>
        <strain evidence="1">G01</strain>
        <tissue evidence="1">Leaf</tissue>
    </source>
</reference>